<dbReference type="AlphaFoldDB" id="A0A8C6EZL0"/>
<dbReference type="GeneTree" id="ENSGT00950000185579"/>
<reference evidence="2" key="2">
    <citation type="submission" date="2025-09" db="UniProtKB">
        <authorList>
            <consortium name="Ensembl"/>
        </authorList>
    </citation>
    <scope>IDENTIFICATION</scope>
</reference>
<evidence type="ECO:0000256" key="1">
    <source>
        <dbReference type="SAM" id="MobiDB-lite"/>
    </source>
</evidence>
<reference evidence="2" key="1">
    <citation type="submission" date="2025-08" db="UniProtKB">
        <authorList>
            <consortium name="Ensembl"/>
        </authorList>
    </citation>
    <scope>IDENTIFICATION</scope>
</reference>
<accession>A0A8C6EZL0</accession>
<evidence type="ECO:0000313" key="2">
    <source>
        <dbReference type="Ensembl" id="ENSMMMP00000027831.1"/>
    </source>
</evidence>
<evidence type="ECO:0000313" key="3">
    <source>
        <dbReference type="Proteomes" id="UP000694407"/>
    </source>
</evidence>
<organism evidence="2 3">
    <name type="scientific">Marmota marmota marmota</name>
    <name type="common">Alpine marmot</name>
    <dbReference type="NCBI Taxonomy" id="9994"/>
    <lineage>
        <taxon>Eukaryota</taxon>
        <taxon>Metazoa</taxon>
        <taxon>Chordata</taxon>
        <taxon>Craniata</taxon>
        <taxon>Vertebrata</taxon>
        <taxon>Euteleostomi</taxon>
        <taxon>Mammalia</taxon>
        <taxon>Eutheria</taxon>
        <taxon>Euarchontoglires</taxon>
        <taxon>Glires</taxon>
        <taxon>Rodentia</taxon>
        <taxon>Sciuromorpha</taxon>
        <taxon>Sciuridae</taxon>
        <taxon>Xerinae</taxon>
        <taxon>Marmotini</taxon>
        <taxon>Marmota</taxon>
    </lineage>
</organism>
<name>A0A8C6EZL0_MARMA</name>
<feature type="region of interest" description="Disordered" evidence="1">
    <location>
        <begin position="1"/>
        <end position="21"/>
    </location>
</feature>
<keyword evidence="3" id="KW-1185">Reference proteome</keyword>
<proteinExistence type="predicted"/>
<dbReference type="Proteomes" id="UP000694407">
    <property type="component" value="Unplaced"/>
</dbReference>
<protein>
    <submittedName>
        <fullName evidence="2">Uncharacterized protein</fullName>
    </submittedName>
</protein>
<sequence length="54" mass="6213">MFSLKSPRPTSRAYLLPPPQTEYKINSEPKIKKLEPELSPGEIVLNKKTSSWRT</sequence>
<dbReference type="Ensembl" id="ENSMMMT00000031475.1">
    <property type="protein sequence ID" value="ENSMMMP00000027831.1"/>
    <property type="gene ID" value="ENSMMMG00000024287.1"/>
</dbReference>